<proteinExistence type="predicted"/>
<dbReference type="EMBL" id="EU197055">
    <property type="protein sequence ID" value="ABY63087.1"/>
    <property type="molecule type" value="Genomic_DNA"/>
</dbReference>
<organism evidence="1 2">
    <name type="scientific">Pseudomonas phage 201phi2-1</name>
    <name type="common">Pseudomonas chlororaphis phage 201phi2-1</name>
    <dbReference type="NCBI Taxonomy" id="198110"/>
    <lineage>
        <taxon>Viruses</taxon>
        <taxon>Duplodnaviria</taxon>
        <taxon>Heunggongvirae</taxon>
        <taxon>Uroviricota</taxon>
        <taxon>Caudoviricetes</taxon>
        <taxon>Chimalliviridae</taxon>
        <taxon>Serwervirus</taxon>
        <taxon>Serwervirus 201phi21</taxon>
    </lineage>
</organism>
<dbReference type="OrthoDB" id="37342at10239"/>
<dbReference type="KEGG" id="vg:6372296"/>
<dbReference type="Proteomes" id="UP000002421">
    <property type="component" value="Segment"/>
</dbReference>
<evidence type="ECO:0000313" key="1">
    <source>
        <dbReference type="EMBL" id="ABY63087.1"/>
    </source>
</evidence>
<accession>B3FJC1</accession>
<keyword evidence="2" id="KW-1185">Reference proteome</keyword>
<protein>
    <submittedName>
        <fullName evidence="1">Uncharacterized protein</fullName>
    </submittedName>
</protein>
<organismHost>
    <name type="scientific">Pseudomonas chlororaphis</name>
    <dbReference type="NCBI Taxonomy" id="587753"/>
</organismHost>
<sequence length="125" mass="14284">MSVLDLSDPTTCPKQFDFGFEYPKSTLTGITFLSYEGLRAYIITGSKHNEYLQGNIAYANQNYKADYIYVPALKELMESTLRIEIAKYPFLGLKYGPKTEVIWSKIGITPAQQEWVETVRKVLSK</sequence>
<reference evidence="1 2" key="1">
    <citation type="journal article" date="2008" name="Virology">
        <title>Characterization of Pseudomonas chlororaphis myovirus 201varphi2-1 via genomic sequencing, mass spectrometry, and electron microscopy.</title>
        <authorList>
            <person name="Thomas J.A."/>
            <person name="Rolando M.R."/>
            <person name="Carroll C.A."/>
            <person name="Shen P.S."/>
            <person name="Belnap D.M."/>
            <person name="Weintraub S.T."/>
            <person name="Serwer P."/>
            <person name="Hardies S.C."/>
        </authorList>
    </citation>
    <scope>NUCLEOTIDE SEQUENCE</scope>
</reference>
<gene>
    <name evidence="1" type="ORF">201phi2-1p259</name>
</gene>
<evidence type="ECO:0000313" key="2">
    <source>
        <dbReference type="Proteomes" id="UP000002421"/>
    </source>
</evidence>
<name>B3FJC1_BP201</name>
<dbReference type="RefSeq" id="YP_001956982.1">
    <property type="nucleotide sequence ID" value="NC_010821.1"/>
</dbReference>